<dbReference type="InterPro" id="IPR050223">
    <property type="entry name" value="D-isomer_2-hydroxyacid_DH"/>
</dbReference>
<evidence type="ECO:0000256" key="3">
    <source>
        <dbReference type="ARBA" id="ARBA00023027"/>
    </source>
</evidence>
<feature type="domain" description="D-isomer specific 2-hydroxyacid dehydrogenase NAD-binding" evidence="6">
    <location>
        <begin position="102"/>
        <end position="269"/>
    </location>
</feature>
<dbReference type="GO" id="GO:0016618">
    <property type="term" value="F:hydroxypyruvate reductase [NAD(P)H] activity"/>
    <property type="evidence" value="ECO:0007669"/>
    <property type="project" value="TreeGrafter"/>
</dbReference>
<dbReference type="InterPro" id="IPR006140">
    <property type="entry name" value="D-isomer_DH_NAD-bd"/>
</dbReference>
<dbReference type="OrthoDB" id="4324715at2"/>
<gene>
    <name evidence="7" type="ORF">GA0074695_3519</name>
</gene>
<evidence type="ECO:0000313" key="7">
    <source>
        <dbReference type="EMBL" id="SCF10742.1"/>
    </source>
</evidence>
<dbReference type="PANTHER" id="PTHR10996">
    <property type="entry name" value="2-HYDROXYACID DEHYDROGENASE-RELATED"/>
    <property type="match status" value="1"/>
</dbReference>
<dbReference type="InterPro" id="IPR029753">
    <property type="entry name" value="D-isomer_DH_CS"/>
</dbReference>
<accession>A0A1C4XQW7</accession>
<proteinExistence type="inferred from homology"/>
<reference evidence="8" key="1">
    <citation type="submission" date="2016-06" db="EMBL/GenBank/DDBJ databases">
        <authorList>
            <person name="Varghese N."/>
            <person name="Submissions Spin"/>
        </authorList>
    </citation>
    <scope>NUCLEOTIDE SEQUENCE [LARGE SCALE GENOMIC DNA]</scope>
    <source>
        <strain evidence="8">DSM 43909</strain>
    </source>
</reference>
<evidence type="ECO:0000256" key="4">
    <source>
        <dbReference type="RuleBase" id="RU003719"/>
    </source>
</evidence>
<dbReference type="GO" id="GO:0030267">
    <property type="term" value="F:glyoxylate reductase (NADPH) activity"/>
    <property type="evidence" value="ECO:0007669"/>
    <property type="project" value="TreeGrafter"/>
</dbReference>
<dbReference type="SUPFAM" id="SSF51735">
    <property type="entry name" value="NAD(P)-binding Rossmann-fold domains"/>
    <property type="match status" value="1"/>
</dbReference>
<dbReference type="Pfam" id="PF02826">
    <property type="entry name" value="2-Hacid_dh_C"/>
    <property type="match status" value="1"/>
</dbReference>
<dbReference type="PROSITE" id="PS00671">
    <property type="entry name" value="D_2_HYDROXYACID_DH_3"/>
    <property type="match status" value="1"/>
</dbReference>
<dbReference type="Gene3D" id="3.40.50.720">
    <property type="entry name" value="NAD(P)-binding Rossmann-like Domain"/>
    <property type="match status" value="2"/>
</dbReference>
<evidence type="ECO:0000256" key="1">
    <source>
        <dbReference type="ARBA" id="ARBA00005854"/>
    </source>
</evidence>
<dbReference type="PANTHER" id="PTHR10996:SF178">
    <property type="entry name" value="2-HYDROXYACID DEHYDROGENASE YGL185C-RELATED"/>
    <property type="match status" value="1"/>
</dbReference>
<dbReference type="Pfam" id="PF00389">
    <property type="entry name" value="2-Hacid_dh"/>
    <property type="match status" value="1"/>
</dbReference>
<dbReference type="CDD" id="cd12166">
    <property type="entry name" value="2-Hacid_dh_7"/>
    <property type="match status" value="1"/>
</dbReference>
<keyword evidence="3" id="KW-0520">NAD</keyword>
<dbReference type="GO" id="GO:0005829">
    <property type="term" value="C:cytosol"/>
    <property type="evidence" value="ECO:0007669"/>
    <property type="project" value="TreeGrafter"/>
</dbReference>
<keyword evidence="2 4" id="KW-0560">Oxidoreductase</keyword>
<dbReference type="EMBL" id="LT607411">
    <property type="protein sequence ID" value="SCF10742.1"/>
    <property type="molecule type" value="Genomic_DNA"/>
</dbReference>
<evidence type="ECO:0000259" key="5">
    <source>
        <dbReference type="Pfam" id="PF00389"/>
    </source>
</evidence>
<protein>
    <submittedName>
        <fullName evidence="7">Phosphoglycerate dehydrogenase</fullName>
    </submittedName>
</protein>
<dbReference type="InterPro" id="IPR006139">
    <property type="entry name" value="D-isomer_2_OHA_DH_cat_dom"/>
</dbReference>
<dbReference type="InterPro" id="IPR036291">
    <property type="entry name" value="NAD(P)-bd_dom_sf"/>
</dbReference>
<evidence type="ECO:0000256" key="2">
    <source>
        <dbReference type="ARBA" id="ARBA00023002"/>
    </source>
</evidence>
<evidence type="ECO:0000313" key="8">
    <source>
        <dbReference type="Proteomes" id="UP000198242"/>
    </source>
</evidence>
<sequence>MMVAVRYLISHPDALAELGDLDVALYDGSQPVPDNLDEVEFYAVPYGVIDPRFCEPIARMPRLKVVQTVTAGYDHVLPYLRPGLTLANGRGVHDAATAELAVALTLAARRRLPDFVRAGSEGRWTSGWSAGLADARVLIVGYGSIGAAIERRLAGFEVEISRVARSSRPGVRPISEVSEMLPQADVVILATPLTPETEGLVNKDFLATMADGALLVNVSRGRVVDTEALLAELNAGRLHAALDVTEPEPLPADHPLWSAPNVLISPHVGGLTAALAPRARRLLVDQVRRYAAGEPLANVVIGPQLSTAGQPTTS</sequence>
<feature type="domain" description="D-isomer specific 2-hydroxyacid dehydrogenase catalytic" evidence="5">
    <location>
        <begin position="52"/>
        <end position="300"/>
    </location>
</feature>
<keyword evidence="8" id="KW-1185">Reference proteome</keyword>
<dbReference type="AlphaFoldDB" id="A0A1C4XQW7"/>
<evidence type="ECO:0000259" key="6">
    <source>
        <dbReference type="Pfam" id="PF02826"/>
    </source>
</evidence>
<dbReference type="SUPFAM" id="SSF52283">
    <property type="entry name" value="Formate/glycerate dehydrogenase catalytic domain-like"/>
    <property type="match status" value="1"/>
</dbReference>
<dbReference type="FunFam" id="3.40.50.720:FF:000593">
    <property type="entry name" value="Dihydrofolate reductase"/>
    <property type="match status" value="1"/>
</dbReference>
<dbReference type="GO" id="GO:0051287">
    <property type="term" value="F:NAD binding"/>
    <property type="evidence" value="ECO:0007669"/>
    <property type="project" value="InterPro"/>
</dbReference>
<comment type="similarity">
    <text evidence="1 4">Belongs to the D-isomer specific 2-hydroxyacid dehydrogenase family.</text>
</comment>
<name>A0A1C4XQW7_MICVI</name>
<organism evidence="7 8">
    <name type="scientific">Micromonospora viridifaciens</name>
    <dbReference type="NCBI Taxonomy" id="1881"/>
    <lineage>
        <taxon>Bacteria</taxon>
        <taxon>Bacillati</taxon>
        <taxon>Actinomycetota</taxon>
        <taxon>Actinomycetes</taxon>
        <taxon>Micromonosporales</taxon>
        <taxon>Micromonosporaceae</taxon>
        <taxon>Micromonospora</taxon>
    </lineage>
</organism>
<dbReference type="Proteomes" id="UP000198242">
    <property type="component" value="Chromosome I"/>
</dbReference>